<name>C0XFK4_LENH9</name>
<dbReference type="EMBL" id="ACGP01000003">
    <property type="protein sequence ID" value="EEI25825.1"/>
    <property type="molecule type" value="Genomic_DNA"/>
</dbReference>
<proteinExistence type="predicted"/>
<keyword evidence="2" id="KW-1185">Reference proteome</keyword>
<accession>C0XFK4</accession>
<dbReference type="HOGENOM" id="CLU_2862053_0_0_9"/>
<dbReference type="AlphaFoldDB" id="C0XFK4"/>
<evidence type="ECO:0000313" key="2">
    <source>
        <dbReference type="Proteomes" id="UP000003752"/>
    </source>
</evidence>
<comment type="caution">
    <text evidence="1">The sequence shown here is derived from an EMBL/GenBank/DDBJ whole genome shotgun (WGS) entry which is preliminary data.</text>
</comment>
<protein>
    <submittedName>
        <fullName evidence="1">Uncharacterized protein</fullName>
    </submittedName>
</protein>
<dbReference type="Proteomes" id="UP000003752">
    <property type="component" value="Unassembled WGS sequence"/>
</dbReference>
<evidence type="ECO:0000313" key="1">
    <source>
        <dbReference type="EMBL" id="EEI25825.1"/>
    </source>
</evidence>
<dbReference type="RefSeq" id="WP_003636366.1">
    <property type="nucleotide sequence ID" value="NZ_AZDF01000026.1"/>
</dbReference>
<sequence>MNKLQKYSTPQLVGELRKRKEAQLFHGGLYANTELRGKYGHENIKLPNNYWILLTSDSFPLNSN</sequence>
<reference evidence="1 2" key="1">
    <citation type="submission" date="2009-01" db="EMBL/GenBank/DDBJ databases">
        <authorList>
            <person name="Qin X."/>
            <person name="Bachman B."/>
            <person name="Battles P."/>
            <person name="Bell A."/>
            <person name="Bess C."/>
            <person name="Bickham C."/>
            <person name="Chaboub L."/>
            <person name="Chen D."/>
            <person name="Coyle M."/>
            <person name="Deiros D.R."/>
            <person name="Dinh H."/>
            <person name="Forbes L."/>
            <person name="Fowler G."/>
            <person name="Francisco L."/>
            <person name="Fu Q."/>
            <person name="Gubbala S."/>
            <person name="Hale W."/>
            <person name="Han Y."/>
            <person name="Hemphill L."/>
            <person name="Highlander S.K."/>
            <person name="Hirani K."/>
            <person name="Hogues M."/>
            <person name="Jackson L."/>
            <person name="Jakkamsetti A."/>
            <person name="Javaid M."/>
            <person name="Jiang H."/>
            <person name="Korchina V."/>
            <person name="Kovar C."/>
            <person name="Lara F."/>
            <person name="Lee S."/>
            <person name="Mata R."/>
            <person name="Mathew T."/>
            <person name="Moen C."/>
            <person name="Morales K."/>
            <person name="Munidasa M."/>
            <person name="Nazareth L."/>
            <person name="Ngo R."/>
            <person name="Nguyen L."/>
            <person name="Okwuonu G."/>
            <person name="Ongeri F."/>
            <person name="Patil S."/>
            <person name="Petrosino J."/>
            <person name="Pham C."/>
            <person name="Pham P."/>
            <person name="Pu L.-L."/>
            <person name="Puazo M."/>
            <person name="Raj R."/>
            <person name="Reid J."/>
            <person name="Rouhana J."/>
            <person name="Saada N."/>
            <person name="Shang Y."/>
            <person name="Simmons D."/>
            <person name="Thornton R."/>
            <person name="Warren J."/>
            <person name="Weissenberger G."/>
            <person name="Zhang J."/>
            <person name="Zhang L."/>
            <person name="Zhou C."/>
            <person name="Zhu D."/>
            <person name="Muzny D."/>
            <person name="Worley K."/>
            <person name="Gibbs R."/>
        </authorList>
    </citation>
    <scope>NUCLEOTIDE SEQUENCE [LARGE SCALE GENOMIC DNA]</scope>
    <source>
        <strain evidence="2">ATCC 8290 / DSM 20176 / CCUG 30140 / JCM 1155 / KCTC 3500 / NBRC 15886 / NCIMB 8040 / NRRL B-1843 / 9</strain>
    </source>
</reference>
<organism evidence="1 2">
    <name type="scientific">Lentilactobacillus hilgardii (strain ATCC 8290 / DSM 20176 / CCUG 30140 / JCM 1155 / KCTC 3500 / NBRC 15886 / NCIMB 8040 / NRRL B-1843 / 9)</name>
    <dbReference type="NCBI Taxonomy" id="1423757"/>
    <lineage>
        <taxon>Bacteria</taxon>
        <taxon>Bacillati</taxon>
        <taxon>Bacillota</taxon>
        <taxon>Bacilli</taxon>
        <taxon>Lactobacillales</taxon>
        <taxon>Lactobacillaceae</taxon>
        <taxon>Lentilactobacillus</taxon>
    </lineage>
</organism>
<gene>
    <name evidence="1" type="ORF">HMPREF0519_0015</name>
</gene>